<name>A0ABY7TEN5_9SPHI</name>
<reference evidence="2 3" key="1">
    <citation type="submission" date="2023-02" db="EMBL/GenBank/DDBJ databases">
        <title>Genome sequence of Mucilaginibacter jinjuensis strain KACC 16571.</title>
        <authorList>
            <person name="Kim S."/>
            <person name="Heo J."/>
            <person name="Kwon S.-W."/>
        </authorList>
    </citation>
    <scope>NUCLEOTIDE SEQUENCE [LARGE SCALE GENOMIC DNA]</scope>
    <source>
        <strain evidence="2 3">KACC 16571</strain>
    </source>
</reference>
<evidence type="ECO:0000313" key="2">
    <source>
        <dbReference type="EMBL" id="WCT14926.1"/>
    </source>
</evidence>
<protein>
    <submittedName>
        <fullName evidence="2">Uncharacterized protein</fullName>
    </submittedName>
</protein>
<keyword evidence="3" id="KW-1185">Reference proteome</keyword>
<feature type="transmembrane region" description="Helical" evidence="1">
    <location>
        <begin position="134"/>
        <end position="153"/>
    </location>
</feature>
<gene>
    <name evidence="2" type="ORF">PQO05_13365</name>
</gene>
<sequence length="154" mass="17517">MATENNQQEITPSTEIYKTTRGQIEHYDNAINQRVIWLSIGQSFFFGVYATLVSIKAPSPDLLSKQQMLATLLPFAALLAAIFTFFDVIATLAYMRKLRGYYENAASGIASDAIYPPVYGRPIDRIFQHISPTLIPLVFIFTWVIMLLYTYHIL</sequence>
<evidence type="ECO:0000313" key="3">
    <source>
        <dbReference type="Proteomes" id="UP001216139"/>
    </source>
</evidence>
<feature type="transmembrane region" description="Helical" evidence="1">
    <location>
        <begin position="75"/>
        <end position="95"/>
    </location>
</feature>
<keyword evidence="1" id="KW-0472">Membrane</keyword>
<organism evidence="2 3">
    <name type="scientific">Mucilaginibacter jinjuensis</name>
    <dbReference type="NCBI Taxonomy" id="1176721"/>
    <lineage>
        <taxon>Bacteria</taxon>
        <taxon>Pseudomonadati</taxon>
        <taxon>Bacteroidota</taxon>
        <taxon>Sphingobacteriia</taxon>
        <taxon>Sphingobacteriales</taxon>
        <taxon>Sphingobacteriaceae</taxon>
        <taxon>Mucilaginibacter</taxon>
    </lineage>
</organism>
<keyword evidence="1" id="KW-1133">Transmembrane helix</keyword>
<keyword evidence="1" id="KW-0812">Transmembrane</keyword>
<feature type="transmembrane region" description="Helical" evidence="1">
    <location>
        <begin position="35"/>
        <end position="55"/>
    </location>
</feature>
<dbReference type="EMBL" id="CP117167">
    <property type="protein sequence ID" value="WCT14926.1"/>
    <property type="molecule type" value="Genomic_DNA"/>
</dbReference>
<accession>A0ABY7TEN5</accession>
<proteinExistence type="predicted"/>
<dbReference type="Proteomes" id="UP001216139">
    <property type="component" value="Chromosome"/>
</dbReference>
<evidence type="ECO:0000256" key="1">
    <source>
        <dbReference type="SAM" id="Phobius"/>
    </source>
</evidence>
<dbReference type="RefSeq" id="WP_273633419.1">
    <property type="nucleotide sequence ID" value="NZ_CP117167.1"/>
</dbReference>